<keyword evidence="2" id="KW-1185">Reference proteome</keyword>
<comment type="caution">
    <text evidence="1">The sequence shown here is derived from an EMBL/GenBank/DDBJ whole genome shotgun (WGS) entry which is preliminary data.</text>
</comment>
<dbReference type="EMBL" id="JACEEZ010025017">
    <property type="protein sequence ID" value="KAG0705642.1"/>
    <property type="molecule type" value="Genomic_DNA"/>
</dbReference>
<organism evidence="1 2">
    <name type="scientific">Chionoecetes opilio</name>
    <name type="common">Atlantic snow crab</name>
    <name type="synonym">Cancer opilio</name>
    <dbReference type="NCBI Taxonomy" id="41210"/>
    <lineage>
        <taxon>Eukaryota</taxon>
        <taxon>Metazoa</taxon>
        <taxon>Ecdysozoa</taxon>
        <taxon>Arthropoda</taxon>
        <taxon>Crustacea</taxon>
        <taxon>Multicrustacea</taxon>
        <taxon>Malacostraca</taxon>
        <taxon>Eumalacostraca</taxon>
        <taxon>Eucarida</taxon>
        <taxon>Decapoda</taxon>
        <taxon>Pleocyemata</taxon>
        <taxon>Brachyura</taxon>
        <taxon>Eubrachyura</taxon>
        <taxon>Majoidea</taxon>
        <taxon>Majidae</taxon>
        <taxon>Chionoecetes</taxon>
    </lineage>
</organism>
<gene>
    <name evidence="1" type="ORF">GWK47_024453</name>
</gene>
<proteinExistence type="predicted"/>
<name>A0A8J5BT88_CHIOP</name>
<dbReference type="SUPFAM" id="SSF53098">
    <property type="entry name" value="Ribonuclease H-like"/>
    <property type="match status" value="1"/>
</dbReference>
<reference evidence="1" key="1">
    <citation type="submission" date="2020-07" db="EMBL/GenBank/DDBJ databases">
        <title>The High-quality genome of the commercially important snow crab, Chionoecetes opilio.</title>
        <authorList>
            <person name="Jeong J.-H."/>
            <person name="Ryu S."/>
        </authorList>
    </citation>
    <scope>NUCLEOTIDE SEQUENCE</scope>
    <source>
        <strain evidence="1">MADBK_172401_WGS</strain>
        <tissue evidence="1">Digestive gland</tissue>
    </source>
</reference>
<dbReference type="Proteomes" id="UP000770661">
    <property type="component" value="Unassembled WGS sequence"/>
</dbReference>
<accession>A0A8J5BT88</accession>
<protein>
    <recommendedName>
        <fullName evidence="3">RNase H type-1 domain-containing protein</fullName>
    </recommendedName>
</protein>
<dbReference type="GO" id="GO:0003676">
    <property type="term" value="F:nucleic acid binding"/>
    <property type="evidence" value="ECO:0007669"/>
    <property type="project" value="InterPro"/>
</dbReference>
<dbReference type="InterPro" id="IPR036397">
    <property type="entry name" value="RNaseH_sf"/>
</dbReference>
<evidence type="ECO:0008006" key="3">
    <source>
        <dbReference type="Google" id="ProtNLM"/>
    </source>
</evidence>
<dbReference type="Gene3D" id="3.30.420.10">
    <property type="entry name" value="Ribonuclease H-like superfamily/Ribonuclease H"/>
    <property type="match status" value="1"/>
</dbReference>
<evidence type="ECO:0000313" key="1">
    <source>
        <dbReference type="EMBL" id="KAG0705642.1"/>
    </source>
</evidence>
<dbReference type="OrthoDB" id="6375235at2759"/>
<dbReference type="AlphaFoldDB" id="A0A8J5BT88"/>
<sequence>MVLLVKMASLVPPLAVVLSSDHFVSLTIPLHSKRNFWRCYLPFTMLVSHPFLKFTVFTNSLSALHSLNATTFKDNVQLLSSTQHHLLTLYRLNSDVFLHWVPSHVSVSGNERADEAAHRDSTAPEVTFPLLPSYAQIKSSVNQAALQASQLLLNDAVGAWLSFWPHGTSQSPDKRLTSTFPGSLPPAVRQLVPTKARFLLLHPNTW</sequence>
<evidence type="ECO:0000313" key="2">
    <source>
        <dbReference type="Proteomes" id="UP000770661"/>
    </source>
</evidence>
<dbReference type="InterPro" id="IPR012337">
    <property type="entry name" value="RNaseH-like_sf"/>
</dbReference>